<dbReference type="EMBL" id="JAACFV010000007">
    <property type="protein sequence ID" value="KAF7513239.1"/>
    <property type="molecule type" value="Genomic_DNA"/>
</dbReference>
<reference evidence="1" key="1">
    <citation type="submission" date="2020-02" db="EMBL/GenBank/DDBJ databases">
        <authorList>
            <person name="Palmer J.M."/>
        </authorList>
    </citation>
    <scope>NUCLEOTIDE SEQUENCE</scope>
    <source>
        <strain evidence="1">EPUS1.4</strain>
        <tissue evidence="1">Thallus</tissue>
    </source>
</reference>
<organism evidence="1 2">
    <name type="scientific">Endocarpon pusillum</name>
    <dbReference type="NCBI Taxonomy" id="364733"/>
    <lineage>
        <taxon>Eukaryota</taxon>
        <taxon>Fungi</taxon>
        <taxon>Dikarya</taxon>
        <taxon>Ascomycota</taxon>
        <taxon>Pezizomycotina</taxon>
        <taxon>Eurotiomycetes</taxon>
        <taxon>Chaetothyriomycetidae</taxon>
        <taxon>Verrucariales</taxon>
        <taxon>Verrucariaceae</taxon>
        <taxon>Endocarpon</taxon>
    </lineage>
</organism>
<accession>A0A8H7ARX0</accession>
<evidence type="ECO:0000313" key="2">
    <source>
        <dbReference type="Proteomes" id="UP000606974"/>
    </source>
</evidence>
<protein>
    <submittedName>
        <fullName evidence="1">Uncharacterized protein</fullName>
    </submittedName>
</protein>
<sequence>MDGTALMEGCMYNASFSAGPSGSIAVQVMQIIKLYVMSTTTRRRGRDAGIEGNIVGVQLDVGVDAAEEFVQYLQD</sequence>
<comment type="caution">
    <text evidence="1">The sequence shown here is derived from an EMBL/GenBank/DDBJ whole genome shotgun (WGS) entry which is preliminary data.</text>
</comment>
<proteinExistence type="predicted"/>
<dbReference type="AlphaFoldDB" id="A0A8H7ARX0"/>
<gene>
    <name evidence="1" type="ORF">GJ744_010635</name>
</gene>
<evidence type="ECO:0000313" key="1">
    <source>
        <dbReference type="EMBL" id="KAF7513239.1"/>
    </source>
</evidence>
<name>A0A8H7ARX0_9EURO</name>
<keyword evidence="2" id="KW-1185">Reference proteome</keyword>
<dbReference type="Proteomes" id="UP000606974">
    <property type="component" value="Unassembled WGS sequence"/>
</dbReference>